<dbReference type="PROSITE" id="PS50977">
    <property type="entry name" value="HTH_TETR_2"/>
    <property type="match status" value="1"/>
</dbReference>
<reference evidence="6 7" key="1">
    <citation type="journal article" date="2014" name="Int. J. Syst. Evol. Microbiol.">
        <title>Complete genome sequence of Corynebacterium casei LMG S-19264T (=DSM 44701T), isolated from a smear-ripened cheese.</title>
        <authorList>
            <consortium name="US DOE Joint Genome Institute (JGI-PGF)"/>
            <person name="Walter F."/>
            <person name="Albersmeier A."/>
            <person name="Kalinowski J."/>
            <person name="Ruckert C."/>
        </authorList>
    </citation>
    <scope>NUCLEOTIDE SEQUENCE [LARGE SCALE GENOMIC DNA]</scope>
    <source>
        <strain evidence="6 7">KCTC 23968</strain>
    </source>
</reference>
<dbReference type="Gene3D" id="1.10.357.10">
    <property type="entry name" value="Tetracycline Repressor, domain 2"/>
    <property type="match status" value="1"/>
</dbReference>
<dbReference type="EMBL" id="BMYV01000003">
    <property type="protein sequence ID" value="GGX73160.1"/>
    <property type="molecule type" value="Genomic_DNA"/>
</dbReference>
<dbReference type="InterPro" id="IPR050109">
    <property type="entry name" value="HTH-type_TetR-like_transc_reg"/>
</dbReference>
<feature type="domain" description="HTH tetR-type" evidence="5">
    <location>
        <begin position="8"/>
        <end position="68"/>
    </location>
</feature>
<organism evidence="6 7">
    <name type="scientific">Litorimonas cladophorae</name>
    <dbReference type="NCBI Taxonomy" id="1220491"/>
    <lineage>
        <taxon>Bacteria</taxon>
        <taxon>Pseudomonadati</taxon>
        <taxon>Pseudomonadota</taxon>
        <taxon>Alphaproteobacteria</taxon>
        <taxon>Maricaulales</taxon>
        <taxon>Robiginitomaculaceae</taxon>
    </lineage>
</organism>
<keyword evidence="2 4" id="KW-0238">DNA-binding</keyword>
<dbReference type="PRINTS" id="PR00455">
    <property type="entry name" value="HTHTETR"/>
</dbReference>
<proteinExistence type="predicted"/>
<dbReference type="Pfam" id="PF17939">
    <property type="entry name" value="TetR_C_30"/>
    <property type="match status" value="1"/>
</dbReference>
<dbReference type="GO" id="GO:0003700">
    <property type="term" value="F:DNA-binding transcription factor activity"/>
    <property type="evidence" value="ECO:0007669"/>
    <property type="project" value="TreeGrafter"/>
</dbReference>
<evidence type="ECO:0000313" key="7">
    <source>
        <dbReference type="Proteomes" id="UP000600865"/>
    </source>
</evidence>
<dbReference type="GO" id="GO:0000976">
    <property type="term" value="F:transcription cis-regulatory region binding"/>
    <property type="evidence" value="ECO:0007669"/>
    <property type="project" value="TreeGrafter"/>
</dbReference>
<keyword evidence="3" id="KW-0804">Transcription</keyword>
<dbReference type="Proteomes" id="UP000600865">
    <property type="component" value="Unassembled WGS sequence"/>
</dbReference>
<evidence type="ECO:0000256" key="1">
    <source>
        <dbReference type="ARBA" id="ARBA00023015"/>
    </source>
</evidence>
<feature type="DNA-binding region" description="H-T-H motif" evidence="4">
    <location>
        <begin position="31"/>
        <end position="50"/>
    </location>
</feature>
<evidence type="ECO:0000256" key="3">
    <source>
        <dbReference type="ARBA" id="ARBA00023163"/>
    </source>
</evidence>
<dbReference type="InterPro" id="IPR001647">
    <property type="entry name" value="HTH_TetR"/>
</dbReference>
<keyword evidence="1" id="KW-0805">Transcription regulation</keyword>
<dbReference type="SUPFAM" id="SSF48498">
    <property type="entry name" value="Tetracyclin repressor-like, C-terminal domain"/>
    <property type="match status" value="1"/>
</dbReference>
<dbReference type="RefSeq" id="WP_189586402.1">
    <property type="nucleotide sequence ID" value="NZ_BMYV01000003.1"/>
</dbReference>
<dbReference type="AlphaFoldDB" id="A0A918NIT1"/>
<dbReference type="PANTHER" id="PTHR30055:SF234">
    <property type="entry name" value="HTH-TYPE TRANSCRIPTIONAL REGULATOR BETI"/>
    <property type="match status" value="1"/>
</dbReference>
<sequence length="215" mass="23769">MSSESTKKSRKERILDAAEELFSEHGFDGVTLRNITTAANVDVALVNYHFGPKRDLFDAVLNRRAEVLNQVRSDALDACLLNAGDGQLTVEDIIHAYLAPMGEIQGSADEGWRHYFALIAYVNNSPEFGREVMSQYFNPLVSRFIEALRKALPDADDEALYWGYHYLSGALTLTMADTGRLDTLSNGLAKSADAEKGYAHMIPFIAAGFRAICAR</sequence>
<dbReference type="PANTHER" id="PTHR30055">
    <property type="entry name" value="HTH-TYPE TRANSCRIPTIONAL REGULATOR RUTR"/>
    <property type="match status" value="1"/>
</dbReference>
<evidence type="ECO:0000256" key="2">
    <source>
        <dbReference type="ARBA" id="ARBA00023125"/>
    </source>
</evidence>
<protein>
    <submittedName>
        <fullName evidence="6">TetR family transcriptional regulator</fullName>
    </submittedName>
</protein>
<name>A0A918NIT1_9PROT</name>
<evidence type="ECO:0000313" key="6">
    <source>
        <dbReference type="EMBL" id="GGX73160.1"/>
    </source>
</evidence>
<dbReference type="InterPro" id="IPR036271">
    <property type="entry name" value="Tet_transcr_reg_TetR-rel_C_sf"/>
</dbReference>
<comment type="caution">
    <text evidence="6">The sequence shown here is derived from an EMBL/GenBank/DDBJ whole genome shotgun (WGS) entry which is preliminary data.</text>
</comment>
<dbReference type="Pfam" id="PF00440">
    <property type="entry name" value="TetR_N"/>
    <property type="match status" value="1"/>
</dbReference>
<dbReference type="InterPro" id="IPR041586">
    <property type="entry name" value="PsrA_TetR_C"/>
</dbReference>
<keyword evidence="7" id="KW-1185">Reference proteome</keyword>
<dbReference type="SUPFAM" id="SSF46689">
    <property type="entry name" value="Homeodomain-like"/>
    <property type="match status" value="1"/>
</dbReference>
<gene>
    <name evidence="6" type="ORF">GCM10011309_23920</name>
</gene>
<evidence type="ECO:0000256" key="4">
    <source>
        <dbReference type="PROSITE-ProRule" id="PRU00335"/>
    </source>
</evidence>
<evidence type="ECO:0000259" key="5">
    <source>
        <dbReference type="PROSITE" id="PS50977"/>
    </source>
</evidence>
<accession>A0A918NIT1</accession>
<dbReference type="InterPro" id="IPR009057">
    <property type="entry name" value="Homeodomain-like_sf"/>
</dbReference>